<dbReference type="RefSeq" id="XP_014260534.1">
    <property type="nucleotide sequence ID" value="XM_014405048.1"/>
</dbReference>
<feature type="chain" id="PRO_5035237104" description="CPR type cuticle protein" evidence="2">
    <location>
        <begin position="19"/>
        <end position="203"/>
    </location>
</feature>
<sequence length="203" mass="23417">MNALVILVAAGFVALAHAQAAERQTRLEDIERDNLKSTQQQYQQQPQPTQYQTAPAQYQTPTQYLAQQQLFAHPQYTPSQLSAYHQQLLFAQQQQQPVYVPQHQPLPFPIMLIPSPYLFSQDVNSLYLQGVQQAKYRPAQVQQVQQVKPFRPSPQIQYNGYTPQYNAYQTVYQQKYPTGAKSTVAPPLKDNYVQPNNFNYKLQ</sequence>
<keyword evidence="2" id="KW-0732">Signal</keyword>
<dbReference type="OrthoDB" id="6627137at2759"/>
<evidence type="ECO:0008006" key="5">
    <source>
        <dbReference type="Google" id="ProtNLM"/>
    </source>
</evidence>
<dbReference type="KEGG" id="clec:106673091"/>
<organism evidence="3 4">
    <name type="scientific">Cimex lectularius</name>
    <name type="common">Bed bug</name>
    <name type="synonym">Acanthia lectularia</name>
    <dbReference type="NCBI Taxonomy" id="79782"/>
    <lineage>
        <taxon>Eukaryota</taxon>
        <taxon>Metazoa</taxon>
        <taxon>Ecdysozoa</taxon>
        <taxon>Arthropoda</taxon>
        <taxon>Hexapoda</taxon>
        <taxon>Insecta</taxon>
        <taxon>Pterygota</taxon>
        <taxon>Neoptera</taxon>
        <taxon>Paraneoptera</taxon>
        <taxon>Hemiptera</taxon>
        <taxon>Heteroptera</taxon>
        <taxon>Panheteroptera</taxon>
        <taxon>Cimicomorpha</taxon>
        <taxon>Cimicidae</taxon>
        <taxon>Cimex</taxon>
    </lineage>
</organism>
<feature type="compositionally biased region" description="Low complexity" evidence="1">
    <location>
        <begin position="38"/>
        <end position="57"/>
    </location>
</feature>
<dbReference type="Proteomes" id="UP000494040">
    <property type="component" value="Unassembled WGS sequence"/>
</dbReference>
<accession>A0A8I6S7M7</accession>
<evidence type="ECO:0000313" key="4">
    <source>
        <dbReference type="Proteomes" id="UP000494040"/>
    </source>
</evidence>
<evidence type="ECO:0000256" key="1">
    <source>
        <dbReference type="SAM" id="MobiDB-lite"/>
    </source>
</evidence>
<feature type="region of interest" description="Disordered" evidence="1">
    <location>
        <begin position="35"/>
        <end position="57"/>
    </location>
</feature>
<dbReference type="AlphaFoldDB" id="A0A8I6S7M7"/>
<reference evidence="3" key="1">
    <citation type="submission" date="2022-01" db="UniProtKB">
        <authorList>
            <consortium name="EnsemblMetazoa"/>
        </authorList>
    </citation>
    <scope>IDENTIFICATION</scope>
</reference>
<keyword evidence="4" id="KW-1185">Reference proteome</keyword>
<protein>
    <recommendedName>
        <fullName evidence="5">CPR type cuticle protein</fullName>
    </recommendedName>
</protein>
<evidence type="ECO:0000313" key="3">
    <source>
        <dbReference type="EnsemblMetazoa" id="XP_014260534.1"/>
    </source>
</evidence>
<dbReference type="EnsemblMetazoa" id="XM_014405048.1">
    <property type="protein sequence ID" value="XP_014260534.1"/>
    <property type="gene ID" value="LOC106673091"/>
</dbReference>
<dbReference type="OMA" id="QTVYQQK"/>
<evidence type="ECO:0000256" key="2">
    <source>
        <dbReference type="SAM" id="SignalP"/>
    </source>
</evidence>
<name>A0A8I6S7M7_CIMLE</name>
<proteinExistence type="predicted"/>
<dbReference type="GeneID" id="106673091"/>
<feature type="signal peptide" evidence="2">
    <location>
        <begin position="1"/>
        <end position="18"/>
    </location>
</feature>